<dbReference type="PANTHER" id="PTHR12538:SF0">
    <property type="entry name" value="40S RIBOSOMAL PROTEIN S26"/>
    <property type="match status" value="1"/>
</dbReference>
<evidence type="ECO:0000313" key="6">
    <source>
        <dbReference type="EMBL" id="QLA09591.1"/>
    </source>
</evidence>
<evidence type="ECO:0000256" key="2">
    <source>
        <dbReference type="ARBA" id="ARBA00022980"/>
    </source>
</evidence>
<dbReference type="PROSITE" id="PS00733">
    <property type="entry name" value="RIBOSOMAL_S26E"/>
    <property type="match status" value="1"/>
</dbReference>
<dbReference type="GO" id="GO:0003735">
    <property type="term" value="F:structural constituent of ribosome"/>
    <property type="evidence" value="ECO:0007669"/>
    <property type="project" value="InterPro"/>
</dbReference>
<dbReference type="FunFam" id="3.30.1740.20:FF:000001">
    <property type="entry name" value="40S ribosomal protein S26"/>
    <property type="match status" value="1"/>
</dbReference>
<name>A0A7L5NSZ3_EUGGR</name>
<organism evidence="6">
    <name type="scientific">Euglena gracilis</name>
    <dbReference type="NCBI Taxonomy" id="3039"/>
    <lineage>
        <taxon>Eukaryota</taxon>
        <taxon>Discoba</taxon>
        <taxon>Euglenozoa</taxon>
        <taxon>Euglenida</taxon>
        <taxon>Spirocuta</taxon>
        <taxon>Euglenophyceae</taxon>
        <taxon>Euglenales</taxon>
        <taxon>Euglenaceae</taxon>
        <taxon>Euglena</taxon>
    </lineage>
</organism>
<dbReference type="InterPro" id="IPR047864">
    <property type="entry name" value="Ribosomal_eS26_CS"/>
</dbReference>
<dbReference type="Gene3D" id="3.30.1740.20">
    <property type="entry name" value="Ribosomal protein S26e"/>
    <property type="match status" value="1"/>
</dbReference>
<reference evidence="6" key="1">
    <citation type="submission" date="2020-06" db="EMBL/GenBank/DDBJ databases">
        <title>Cryo-EM structure of the highly atypical cytoplasmic ribosome of Euglena gracilis.</title>
        <authorList>
            <person name="Matzov D."/>
            <person name="Taoka M."/>
            <person name="Nobe Y."/>
            <person name="Yamauchi Y."/>
            <person name="Halfon Y."/>
            <person name="Asis N."/>
            <person name="Zimermann E."/>
            <person name="Rozenberg H."/>
            <person name="Bashan A."/>
            <person name="Bushan S."/>
            <person name="Isobe T."/>
            <person name="Gray M.W."/>
            <person name="Yonath A."/>
            <person name="Shalev-Benami M."/>
        </authorList>
    </citation>
    <scope>NUCLEOTIDE SEQUENCE</scope>
    <source>
        <strain evidence="6">Z</strain>
    </source>
</reference>
<feature type="compositionally biased region" description="Gly residues" evidence="5">
    <location>
        <begin position="105"/>
        <end position="120"/>
    </location>
</feature>
<dbReference type="PANTHER" id="PTHR12538">
    <property type="entry name" value="40S RIBOSOMAL PROTEIN S26"/>
    <property type="match status" value="1"/>
</dbReference>
<dbReference type="GO" id="GO:0003729">
    <property type="term" value="F:mRNA binding"/>
    <property type="evidence" value="ECO:0007669"/>
    <property type="project" value="TreeGrafter"/>
</dbReference>
<evidence type="ECO:0000256" key="4">
    <source>
        <dbReference type="RuleBase" id="RU363128"/>
    </source>
</evidence>
<dbReference type="EMBL" id="MT583860">
    <property type="protein sequence ID" value="QLA09591.1"/>
    <property type="molecule type" value="mRNA"/>
</dbReference>
<dbReference type="InterPro" id="IPR038551">
    <property type="entry name" value="Ribosomal_eS26_sf"/>
</dbReference>
<feature type="region of interest" description="Disordered" evidence="5">
    <location>
        <begin position="90"/>
        <end position="120"/>
    </location>
</feature>
<dbReference type="GO" id="GO:0006412">
    <property type="term" value="P:translation"/>
    <property type="evidence" value="ECO:0007669"/>
    <property type="project" value="InterPro"/>
</dbReference>
<dbReference type="AlphaFoldDB" id="A0A7L5NSZ3"/>
<proteinExistence type="evidence at transcript level"/>
<keyword evidence="2 4" id="KW-0689">Ribosomal protein</keyword>
<evidence type="ECO:0000256" key="3">
    <source>
        <dbReference type="ARBA" id="ARBA00023274"/>
    </source>
</evidence>
<sequence>MTVKRRNHGRNKKNRGHVCGIRCSNCGRMTPKDKAVKRFIVRNMVETAAVRDIADASVYYTGYNLPKLYLKMQYCISCAIHGRIVRVRSVENRKIRSPPQKLRRGGGQQKPGGGGGGGAR</sequence>
<dbReference type="GO" id="GO:0022627">
    <property type="term" value="C:cytosolic small ribosomal subunit"/>
    <property type="evidence" value="ECO:0007669"/>
    <property type="project" value="TreeGrafter"/>
</dbReference>
<comment type="similarity">
    <text evidence="1 4">Belongs to the eukaryotic ribosomal protein eS26 family.</text>
</comment>
<protein>
    <recommendedName>
        <fullName evidence="4">40S ribosomal protein S26</fullName>
    </recommendedName>
</protein>
<evidence type="ECO:0000256" key="5">
    <source>
        <dbReference type="SAM" id="MobiDB-lite"/>
    </source>
</evidence>
<accession>A0A7L5NSZ3</accession>
<evidence type="ECO:0000256" key="1">
    <source>
        <dbReference type="ARBA" id="ARBA00008596"/>
    </source>
</evidence>
<dbReference type="InterPro" id="IPR000892">
    <property type="entry name" value="Ribosomal_eS26"/>
</dbReference>
<keyword evidence="3 4" id="KW-0687">Ribonucleoprotein</keyword>
<dbReference type="Pfam" id="PF01283">
    <property type="entry name" value="Ribosomal_S26e"/>
    <property type="match status" value="1"/>
</dbReference>